<reference evidence="3 4" key="1">
    <citation type="submission" date="2024-03" db="EMBL/GenBank/DDBJ databases">
        <title>Chitinophaga caseinilytica sp. nov., a casein hydrolysing bacterium isolated from forest soil.</title>
        <authorList>
            <person name="Lee D.S."/>
            <person name="Han D.M."/>
            <person name="Baek J.H."/>
            <person name="Choi D.G."/>
            <person name="Jeon J.H."/>
            <person name="Jeon C.O."/>
        </authorList>
    </citation>
    <scope>NUCLEOTIDE SEQUENCE [LARGE SCALE GENOMIC DNA]</scope>
    <source>
        <strain evidence="3 4">KACC 19118</strain>
    </source>
</reference>
<evidence type="ECO:0000259" key="2">
    <source>
        <dbReference type="Pfam" id="PF16344"/>
    </source>
</evidence>
<dbReference type="RefSeq" id="WP_341839871.1">
    <property type="nucleotide sequence ID" value="NZ_CP149792.1"/>
</dbReference>
<evidence type="ECO:0000313" key="3">
    <source>
        <dbReference type="EMBL" id="WZN45117.1"/>
    </source>
</evidence>
<proteinExistence type="predicted"/>
<organism evidence="3 4">
    <name type="scientific">Chitinophaga caseinilytica</name>
    <dbReference type="NCBI Taxonomy" id="2267521"/>
    <lineage>
        <taxon>Bacteria</taxon>
        <taxon>Pseudomonadati</taxon>
        <taxon>Bacteroidota</taxon>
        <taxon>Chitinophagia</taxon>
        <taxon>Chitinophagales</taxon>
        <taxon>Chitinophagaceae</taxon>
        <taxon>Chitinophaga</taxon>
    </lineage>
</organism>
<dbReference type="InterPro" id="IPR006860">
    <property type="entry name" value="FecR"/>
</dbReference>
<dbReference type="Gene3D" id="2.60.120.1440">
    <property type="match status" value="1"/>
</dbReference>
<name>A0ABZ2Z0M6_9BACT</name>
<dbReference type="InterPro" id="IPR032508">
    <property type="entry name" value="FecR_C"/>
</dbReference>
<gene>
    <name evidence="3" type="ORF">WJU22_19660</name>
</gene>
<dbReference type="PANTHER" id="PTHR30273">
    <property type="entry name" value="PERIPLASMIC SIGNAL SENSOR AND SIGMA FACTOR ACTIVATOR FECR-RELATED"/>
    <property type="match status" value="1"/>
</dbReference>
<dbReference type="PANTHER" id="PTHR30273:SF2">
    <property type="entry name" value="PROTEIN FECR"/>
    <property type="match status" value="1"/>
</dbReference>
<accession>A0ABZ2Z0M6</accession>
<dbReference type="Proteomes" id="UP001449657">
    <property type="component" value="Chromosome"/>
</dbReference>
<dbReference type="Gene3D" id="3.55.50.30">
    <property type="match status" value="1"/>
</dbReference>
<evidence type="ECO:0000313" key="4">
    <source>
        <dbReference type="Proteomes" id="UP001449657"/>
    </source>
</evidence>
<dbReference type="Pfam" id="PF04773">
    <property type="entry name" value="FecR"/>
    <property type="match status" value="1"/>
</dbReference>
<dbReference type="InterPro" id="IPR012373">
    <property type="entry name" value="Ferrdict_sens_TM"/>
</dbReference>
<feature type="domain" description="Protein FecR C-terminal" evidence="2">
    <location>
        <begin position="309"/>
        <end position="375"/>
    </location>
</feature>
<protein>
    <submittedName>
        <fullName evidence="3">FecR domain-containing protein</fullName>
    </submittedName>
</protein>
<dbReference type="Pfam" id="PF16344">
    <property type="entry name" value="FecR_C"/>
    <property type="match status" value="1"/>
</dbReference>
<sequence length="378" mass="41838">MLSKNEFIALYEKSLRGECSPRELELLQSYKDDFEWVDGQWDDAPQQESVYARLQDSISREEKVRRLFPWKKLAAAAAVLLAAGAAFFLLQPHQQNAPLADKSVPVDTVQKQIVPGSNKAVLILGDGSEIALGDASSGQIARQGGALVRKTANGQIVYSGDGEVPTEPVFHTIAIPRGGQYDLTLPDGTRIWLNAASRLRFPAVFDGPERIVELDGEAYFEVARNERQPFRVKARGLDVDVLGTHFNVMAYADEPAVQTTLLEGKVRLSGGGTAVVLKPGQQGRFTEGQRIQVRSADLEQAMAWKNGMFVFNDEPLPSIMRKISRWYDVDVRFRDPGTTISFAGSISRFKNVQDVLHMLSLTGTVQFRVEGNTIQVMN</sequence>
<dbReference type="EMBL" id="CP150096">
    <property type="protein sequence ID" value="WZN45117.1"/>
    <property type="molecule type" value="Genomic_DNA"/>
</dbReference>
<dbReference type="PIRSF" id="PIRSF018266">
    <property type="entry name" value="FecR"/>
    <property type="match status" value="1"/>
</dbReference>
<evidence type="ECO:0000259" key="1">
    <source>
        <dbReference type="Pfam" id="PF04773"/>
    </source>
</evidence>
<feature type="domain" description="FecR protein" evidence="1">
    <location>
        <begin position="172"/>
        <end position="267"/>
    </location>
</feature>
<keyword evidence="4" id="KW-1185">Reference proteome</keyword>